<keyword evidence="2" id="KW-1185">Reference proteome</keyword>
<accession>A0ABQ6N450</accession>
<gene>
    <name evidence="1" type="ORF">TeGR_g8091</name>
</gene>
<proteinExistence type="predicted"/>
<sequence length="276" mass="30472">MHSVPAYVNDCLTHLLRSQRPVVLLDRLATPSELLTWQSSGLRCVTCLLSPSDLSAPHTDFYPPFATKDALHFAIHDLQHLDKFTDPAFYAEQVGFLHRMKPVRAFAATSGGSALADKELRKDVGHAISDMNANSVHMQDFVTGRWAVAGRRAGAEADAEVEEVLRMLTDGFQGDRRSADDVRRGYRAIGCERLAASAGCGVAEMEAHWPFVVPPGRPIFFRGAGGDKVRVRRAREGEEEASAGWPVWTCKAIPDPAGSFKESEWWVGKEGVREER</sequence>
<protein>
    <submittedName>
        <fullName evidence="1">Uncharacterized protein</fullName>
    </submittedName>
</protein>
<evidence type="ECO:0000313" key="1">
    <source>
        <dbReference type="EMBL" id="GMI39952.1"/>
    </source>
</evidence>
<dbReference type="EMBL" id="BRYB01002116">
    <property type="protein sequence ID" value="GMI39952.1"/>
    <property type="molecule type" value="Genomic_DNA"/>
</dbReference>
<dbReference type="Proteomes" id="UP001165060">
    <property type="component" value="Unassembled WGS sequence"/>
</dbReference>
<evidence type="ECO:0000313" key="2">
    <source>
        <dbReference type="Proteomes" id="UP001165060"/>
    </source>
</evidence>
<organism evidence="1 2">
    <name type="scientific">Tetraparma gracilis</name>
    <dbReference type="NCBI Taxonomy" id="2962635"/>
    <lineage>
        <taxon>Eukaryota</taxon>
        <taxon>Sar</taxon>
        <taxon>Stramenopiles</taxon>
        <taxon>Ochrophyta</taxon>
        <taxon>Bolidophyceae</taxon>
        <taxon>Parmales</taxon>
        <taxon>Triparmaceae</taxon>
        <taxon>Tetraparma</taxon>
    </lineage>
</organism>
<name>A0ABQ6N450_9STRA</name>
<comment type="caution">
    <text evidence="1">The sequence shown here is derived from an EMBL/GenBank/DDBJ whole genome shotgun (WGS) entry which is preliminary data.</text>
</comment>
<reference evidence="1 2" key="1">
    <citation type="journal article" date="2023" name="Commun. Biol.">
        <title>Genome analysis of Parmales, the sister group of diatoms, reveals the evolutionary specialization of diatoms from phago-mixotrophs to photoautotrophs.</title>
        <authorList>
            <person name="Ban H."/>
            <person name="Sato S."/>
            <person name="Yoshikawa S."/>
            <person name="Yamada K."/>
            <person name="Nakamura Y."/>
            <person name="Ichinomiya M."/>
            <person name="Sato N."/>
            <person name="Blanc-Mathieu R."/>
            <person name="Endo H."/>
            <person name="Kuwata A."/>
            <person name="Ogata H."/>
        </authorList>
    </citation>
    <scope>NUCLEOTIDE SEQUENCE [LARGE SCALE GENOMIC DNA]</scope>
</reference>